<organism evidence="3 4">
    <name type="scientific">Effrenium voratum</name>
    <dbReference type="NCBI Taxonomy" id="2562239"/>
    <lineage>
        <taxon>Eukaryota</taxon>
        <taxon>Sar</taxon>
        <taxon>Alveolata</taxon>
        <taxon>Dinophyceae</taxon>
        <taxon>Suessiales</taxon>
        <taxon>Symbiodiniaceae</taxon>
        <taxon>Effrenium</taxon>
    </lineage>
</organism>
<dbReference type="Proteomes" id="UP001178507">
    <property type="component" value="Unassembled WGS sequence"/>
</dbReference>
<gene>
    <name evidence="3" type="ORF">EVOR1521_LOCUS19262</name>
</gene>
<comment type="caution">
    <text evidence="3">The sequence shown here is derived from an EMBL/GenBank/DDBJ whole genome shotgun (WGS) entry which is preliminary data.</text>
</comment>
<feature type="chain" id="PRO_5041380719" evidence="2">
    <location>
        <begin position="18"/>
        <end position="656"/>
    </location>
</feature>
<accession>A0AA36IXE7</accession>
<keyword evidence="2" id="KW-0732">Signal</keyword>
<evidence type="ECO:0000313" key="4">
    <source>
        <dbReference type="Proteomes" id="UP001178507"/>
    </source>
</evidence>
<keyword evidence="1" id="KW-0175">Coiled coil</keyword>
<feature type="coiled-coil region" evidence="1">
    <location>
        <begin position="442"/>
        <end position="480"/>
    </location>
</feature>
<feature type="coiled-coil region" evidence="1">
    <location>
        <begin position="223"/>
        <end position="250"/>
    </location>
</feature>
<sequence>MASKAMRALLVLPLALARTLVEERPVTKVVKMLKDMQDTLEKEQKADEDMYDDLKCWCKENQQGKASELSGGAAKATELASLVEELNASAESLATQMATLAKEVKEATATLDQARVLHGNQVEKYNTDEKSLYKDIEAVESAATVIGGGSALLQMPENRLKDVAAALQDAVSRRSARLDNTLSIRDHERLEAFFKDPEDFVKGQSLLQSPIGGELAGMFEGMKDDFKVDLKKLQEEMAKEKLTYEELMAGKKEEIKAGEASVESKRQQRVEKRQSMMEASFEIKNIQKAMGTSQEFLAMVEEKCSTSDQEWTERQKTRQEEIESVAKAIEVLDADEAHQTFGRTYSFLQKADDRLKRASQVLAGSADRRVAALAATAEVKGMEKVLKAIAEMKTGLKKEMQDEVEQRDFCISSFNANKAKVAEMSSMKGKHSTKLAMLKTKLETTASEISETKGQMEAAQKELKKAAEDHEKELADFNTTLADQAATQKLLTKALDSLKGFYQEAPALVQATPEGFKDYKKSGGGNAAMQLMQKIILDTKAMEAETSRAKKSSQKDFGKLAEATDKDMGAFNSKLEGQQSVKANAMETMSMTKADLKGANKELADLALEEANLHESCDFVVKNFELRQSARTEELEGLQKAKSILSGGSSFLQKRF</sequence>
<evidence type="ECO:0000256" key="1">
    <source>
        <dbReference type="SAM" id="Coils"/>
    </source>
</evidence>
<protein>
    <submittedName>
        <fullName evidence="3">Uncharacterized protein</fullName>
    </submittedName>
</protein>
<proteinExistence type="predicted"/>
<feature type="coiled-coil region" evidence="1">
    <location>
        <begin position="83"/>
        <end position="117"/>
    </location>
</feature>
<dbReference type="EMBL" id="CAUJNA010002902">
    <property type="protein sequence ID" value="CAJ1394651.1"/>
    <property type="molecule type" value="Genomic_DNA"/>
</dbReference>
<evidence type="ECO:0000256" key="2">
    <source>
        <dbReference type="SAM" id="SignalP"/>
    </source>
</evidence>
<evidence type="ECO:0000313" key="3">
    <source>
        <dbReference type="EMBL" id="CAJ1394651.1"/>
    </source>
</evidence>
<reference evidence="3" key="1">
    <citation type="submission" date="2023-08" db="EMBL/GenBank/DDBJ databases">
        <authorList>
            <person name="Chen Y."/>
            <person name="Shah S."/>
            <person name="Dougan E. K."/>
            <person name="Thang M."/>
            <person name="Chan C."/>
        </authorList>
    </citation>
    <scope>NUCLEOTIDE SEQUENCE</scope>
</reference>
<dbReference type="AlphaFoldDB" id="A0AA36IXE7"/>
<keyword evidence="4" id="KW-1185">Reference proteome</keyword>
<name>A0AA36IXE7_9DINO</name>
<feature type="signal peptide" evidence="2">
    <location>
        <begin position="1"/>
        <end position="17"/>
    </location>
</feature>